<evidence type="ECO:0000313" key="3">
    <source>
        <dbReference type="Proteomes" id="UP000298327"/>
    </source>
</evidence>
<keyword evidence="3" id="KW-1185">Reference proteome</keyword>
<dbReference type="Gene3D" id="1.20.1280.50">
    <property type="match status" value="1"/>
</dbReference>
<accession>A0A4Y9YPZ9</accession>
<comment type="caution">
    <text evidence="2">The sequence shown here is derived from an EMBL/GenBank/DDBJ whole genome shotgun (WGS) entry which is preliminary data.</text>
</comment>
<dbReference type="Pfam" id="PF12937">
    <property type="entry name" value="F-box-like"/>
    <property type="match status" value="1"/>
</dbReference>
<dbReference type="Proteomes" id="UP000298327">
    <property type="component" value="Unassembled WGS sequence"/>
</dbReference>
<sequence length="279" mass="31311">DRRPWARIIGLRLVATFSLAYPLARSSHASAFLPDPANNVTRELLPSSIMPLFLVLPPEILLYILSFLDLPDLAALARVADRLAVLTADPLLHRTRLLVVAPSRVAHALFGAGPHGCPLRPTVPDLVHWGILRGLGIERRWRMGLYLSSPHSVKHYENSLRLKRRHASHVLSSLLRHRSRSVAHLQDSRVLPDVESSSPRVSRLLLPVMRKLKWSIRKDSLAKMVRTLPIAQEYVSGNAGSWLEKRGTSLVGECERFRLAICPGVKRIVNFYEKLAADL</sequence>
<name>A0A4Y9YPZ9_9AGAM</name>
<dbReference type="STRING" id="205917.A0A4Y9YPZ9"/>
<feature type="non-terminal residue" evidence="2">
    <location>
        <position position="1"/>
    </location>
</feature>
<dbReference type="EMBL" id="SEOQ01000371">
    <property type="protein sequence ID" value="TFY64504.1"/>
    <property type="molecule type" value="Genomic_DNA"/>
</dbReference>
<proteinExistence type="predicted"/>
<organism evidence="2 3">
    <name type="scientific">Dentipellis fragilis</name>
    <dbReference type="NCBI Taxonomy" id="205917"/>
    <lineage>
        <taxon>Eukaryota</taxon>
        <taxon>Fungi</taxon>
        <taxon>Dikarya</taxon>
        <taxon>Basidiomycota</taxon>
        <taxon>Agaricomycotina</taxon>
        <taxon>Agaricomycetes</taxon>
        <taxon>Russulales</taxon>
        <taxon>Hericiaceae</taxon>
        <taxon>Dentipellis</taxon>
    </lineage>
</organism>
<evidence type="ECO:0000313" key="2">
    <source>
        <dbReference type="EMBL" id="TFY64504.1"/>
    </source>
</evidence>
<dbReference type="PROSITE" id="PS50181">
    <property type="entry name" value="FBOX"/>
    <property type="match status" value="1"/>
</dbReference>
<reference evidence="2 3" key="1">
    <citation type="submission" date="2019-02" db="EMBL/GenBank/DDBJ databases">
        <title>Genome sequencing of the rare red list fungi Dentipellis fragilis.</title>
        <authorList>
            <person name="Buettner E."/>
            <person name="Kellner H."/>
        </authorList>
    </citation>
    <scope>NUCLEOTIDE SEQUENCE [LARGE SCALE GENOMIC DNA]</scope>
    <source>
        <strain evidence="2 3">DSM 105465</strain>
    </source>
</reference>
<dbReference type="AlphaFoldDB" id="A0A4Y9YPZ9"/>
<gene>
    <name evidence="2" type="ORF">EVG20_g5919</name>
</gene>
<dbReference type="InterPro" id="IPR036047">
    <property type="entry name" value="F-box-like_dom_sf"/>
</dbReference>
<feature type="domain" description="F-box" evidence="1">
    <location>
        <begin position="50"/>
        <end position="95"/>
    </location>
</feature>
<dbReference type="SUPFAM" id="SSF81383">
    <property type="entry name" value="F-box domain"/>
    <property type="match status" value="1"/>
</dbReference>
<dbReference type="OrthoDB" id="3219396at2759"/>
<protein>
    <recommendedName>
        <fullName evidence="1">F-box domain-containing protein</fullName>
    </recommendedName>
</protein>
<evidence type="ECO:0000259" key="1">
    <source>
        <dbReference type="PROSITE" id="PS50181"/>
    </source>
</evidence>
<dbReference type="InterPro" id="IPR001810">
    <property type="entry name" value="F-box_dom"/>
</dbReference>